<dbReference type="Proteomes" id="UP000253426">
    <property type="component" value="Unassembled WGS sequence"/>
</dbReference>
<proteinExistence type="predicted"/>
<organism evidence="2 3">
    <name type="scientific">Roseimicrobium gellanilyticum</name>
    <dbReference type="NCBI Taxonomy" id="748857"/>
    <lineage>
        <taxon>Bacteria</taxon>
        <taxon>Pseudomonadati</taxon>
        <taxon>Verrucomicrobiota</taxon>
        <taxon>Verrucomicrobiia</taxon>
        <taxon>Verrucomicrobiales</taxon>
        <taxon>Verrucomicrobiaceae</taxon>
        <taxon>Roseimicrobium</taxon>
    </lineage>
</organism>
<evidence type="ECO:0000313" key="2">
    <source>
        <dbReference type="EMBL" id="RBP42626.1"/>
    </source>
</evidence>
<accession>A0A366HIP1</accession>
<dbReference type="OrthoDB" id="182459at2"/>
<protein>
    <submittedName>
        <fullName evidence="2">Uncharacterized protein</fullName>
    </submittedName>
</protein>
<dbReference type="RefSeq" id="WP_113959743.1">
    <property type="nucleotide sequence ID" value="NZ_QNRR01000006.1"/>
</dbReference>
<dbReference type="EMBL" id="QNRR01000006">
    <property type="protein sequence ID" value="RBP42626.1"/>
    <property type="molecule type" value="Genomic_DNA"/>
</dbReference>
<feature type="compositionally biased region" description="Low complexity" evidence="1">
    <location>
        <begin position="91"/>
        <end position="119"/>
    </location>
</feature>
<keyword evidence="3" id="KW-1185">Reference proteome</keyword>
<feature type="region of interest" description="Disordered" evidence="1">
    <location>
        <begin position="91"/>
        <end position="121"/>
    </location>
</feature>
<name>A0A366HIP1_9BACT</name>
<gene>
    <name evidence="2" type="ORF">DES53_106335</name>
</gene>
<evidence type="ECO:0000256" key="1">
    <source>
        <dbReference type="SAM" id="MobiDB-lite"/>
    </source>
</evidence>
<comment type="caution">
    <text evidence="2">The sequence shown here is derived from an EMBL/GenBank/DDBJ whole genome shotgun (WGS) entry which is preliminary data.</text>
</comment>
<sequence length="376" mass="39831">MKLTFRLKGLMAAASLAVVPGIILAPSSSYGYGVGALGAATADSARGGTAAAPVIAISGSAPSQASVISASQASSADTTAAVVASTQTTSTSSSAPVASSRRSSGSSSTSTRTTSSYSSKEVVTKNPVVETAAPAGPEFAFTAGWDSQYMFKGLDNVRASSFGGRDESSIWYAKFSAAYEGFGFNLGYIMAAEESDPRFSPVERSEYYSEVVAGVNYTASIIGGVLDGTIGYNAYFFPEEDFWGTGYQGELYARLALVNIPFVTPNFVYSYFHSEEEILEGHFFEFRLDSSIPVYEGNGFKVAVNPYASISYDQDYNGVGGDWNSIETGVKVPISIGDHLIVALSGNYGWDIGDDRSNFDKGFDDFWGGVSVTYRF</sequence>
<evidence type="ECO:0000313" key="3">
    <source>
        <dbReference type="Proteomes" id="UP000253426"/>
    </source>
</evidence>
<dbReference type="AlphaFoldDB" id="A0A366HIP1"/>
<reference evidence="2 3" key="1">
    <citation type="submission" date="2018-06" db="EMBL/GenBank/DDBJ databases">
        <title>Genomic Encyclopedia of Type Strains, Phase IV (KMG-IV): sequencing the most valuable type-strain genomes for metagenomic binning, comparative biology and taxonomic classification.</title>
        <authorList>
            <person name="Goeker M."/>
        </authorList>
    </citation>
    <scope>NUCLEOTIDE SEQUENCE [LARGE SCALE GENOMIC DNA]</scope>
    <source>
        <strain evidence="2 3">DSM 25532</strain>
    </source>
</reference>